<evidence type="ECO:0000256" key="1">
    <source>
        <dbReference type="SAM" id="SignalP"/>
    </source>
</evidence>
<sequence>MTPKLSMVVLLASFLLGVCHPALSQQRPQPHECYAESVSSCYRMYRRVLVGDMGASYDRVCKNVTAKYRCHQKIASCPEPVRTNFSRQEEGYEALRNFVCDRQSLDDYRTASQCQDFGKLQDCQERNGAGPKENREDPDNFGCRLGRSTMICFDELFKSDCEMDKKTAKAAFMKGENILLALEGCSSSAASHLISQFLMLGAMVAALSRYMNK</sequence>
<feature type="signal peptide" evidence="1">
    <location>
        <begin position="1"/>
        <end position="24"/>
    </location>
</feature>
<evidence type="ECO:0008006" key="3">
    <source>
        <dbReference type="Google" id="ProtNLM"/>
    </source>
</evidence>
<keyword evidence="1" id="KW-0732">Signal</keyword>
<organism evidence="2">
    <name type="scientific">Rhipicephalus zambeziensis</name>
    <dbReference type="NCBI Taxonomy" id="60191"/>
    <lineage>
        <taxon>Eukaryota</taxon>
        <taxon>Metazoa</taxon>
        <taxon>Ecdysozoa</taxon>
        <taxon>Arthropoda</taxon>
        <taxon>Chelicerata</taxon>
        <taxon>Arachnida</taxon>
        <taxon>Acari</taxon>
        <taxon>Parasitiformes</taxon>
        <taxon>Ixodida</taxon>
        <taxon>Ixodoidea</taxon>
        <taxon>Ixodidae</taxon>
        <taxon>Rhipicephalinae</taxon>
        <taxon>Rhipicephalus</taxon>
        <taxon>Rhipicephalus</taxon>
    </lineage>
</organism>
<accession>A0A224Y8L2</accession>
<feature type="chain" id="PRO_5012126656" description="24 kDa family member" evidence="1">
    <location>
        <begin position="25"/>
        <end position="213"/>
    </location>
</feature>
<reference evidence="2" key="1">
    <citation type="journal article" date="2017" name="Parasit. Vectors">
        <title>Sialotranscriptomics of Rhipicephalus zambeziensis reveals intricate expression profiles of secretory proteins and suggests tight temporal transcriptional regulation during blood-feeding.</title>
        <authorList>
            <person name="de Castro M.H."/>
            <person name="de Klerk D."/>
            <person name="Pienaar R."/>
            <person name="Rees D.J.G."/>
            <person name="Mans B.J."/>
        </authorList>
    </citation>
    <scope>NUCLEOTIDE SEQUENCE</scope>
    <source>
        <tissue evidence="2">Salivary glands</tissue>
    </source>
</reference>
<dbReference type="EMBL" id="GFPF01002852">
    <property type="protein sequence ID" value="MAA13998.1"/>
    <property type="molecule type" value="Transcribed_RNA"/>
</dbReference>
<protein>
    <recommendedName>
        <fullName evidence="3">24 kDa family member</fullName>
    </recommendedName>
</protein>
<name>A0A224Y8L2_9ACAR</name>
<evidence type="ECO:0000313" key="2">
    <source>
        <dbReference type="EMBL" id="MAA13998.1"/>
    </source>
</evidence>
<proteinExistence type="predicted"/>
<dbReference type="AlphaFoldDB" id="A0A224Y8L2"/>